<keyword evidence="1" id="KW-0812">Transmembrane</keyword>
<accession>A0A644YVM5</accession>
<feature type="transmembrane region" description="Helical" evidence="1">
    <location>
        <begin position="73"/>
        <end position="99"/>
    </location>
</feature>
<name>A0A644YVM5_9ZZZZ</name>
<organism evidence="2">
    <name type="scientific">bioreactor metagenome</name>
    <dbReference type="NCBI Taxonomy" id="1076179"/>
    <lineage>
        <taxon>unclassified sequences</taxon>
        <taxon>metagenomes</taxon>
        <taxon>ecological metagenomes</taxon>
    </lineage>
</organism>
<feature type="transmembrane region" description="Helical" evidence="1">
    <location>
        <begin position="111"/>
        <end position="129"/>
    </location>
</feature>
<dbReference type="EMBL" id="VSSQ01006427">
    <property type="protein sequence ID" value="MPM32660.1"/>
    <property type="molecule type" value="Genomic_DNA"/>
</dbReference>
<gene>
    <name evidence="2" type="ORF">SDC9_79225</name>
</gene>
<protein>
    <submittedName>
        <fullName evidence="2">Uncharacterized protein</fullName>
    </submittedName>
</protein>
<feature type="transmembrane region" description="Helical" evidence="1">
    <location>
        <begin position="149"/>
        <end position="171"/>
    </location>
</feature>
<reference evidence="2" key="1">
    <citation type="submission" date="2019-08" db="EMBL/GenBank/DDBJ databases">
        <authorList>
            <person name="Kucharzyk K."/>
            <person name="Murdoch R.W."/>
            <person name="Higgins S."/>
            <person name="Loffler F."/>
        </authorList>
    </citation>
    <scope>NUCLEOTIDE SEQUENCE</scope>
</reference>
<keyword evidence="1" id="KW-0472">Membrane</keyword>
<evidence type="ECO:0000313" key="2">
    <source>
        <dbReference type="EMBL" id="MPM32660.1"/>
    </source>
</evidence>
<keyword evidence="1" id="KW-1133">Transmembrane helix</keyword>
<feature type="transmembrane region" description="Helical" evidence="1">
    <location>
        <begin position="21"/>
        <end position="42"/>
    </location>
</feature>
<dbReference type="AlphaFoldDB" id="A0A644YVM5"/>
<evidence type="ECO:0000256" key="1">
    <source>
        <dbReference type="SAM" id="Phobius"/>
    </source>
</evidence>
<proteinExistence type="predicted"/>
<comment type="caution">
    <text evidence="2">The sequence shown here is derived from an EMBL/GenBank/DDBJ whole genome shotgun (WGS) entry which is preliminary data.</text>
</comment>
<sequence length="344" mass="39461">MKNAIKFFGLSDEAILLDTKLYIIKSMLAIATGYLLGVFFPITRLDMISVLLGVMYNLEPINVAGIKGGVSQLIASTIGAACTGILILVFGINVFTIALGMALTLYVCIKINWRMVSPVAIFTCIYMTQYVQKDIYGMPSIWLTFRLRIAALGLGVIIAIFYNYVFSHFYYHNIASKRLQFAKKSVLSGLEYTYRKLKSSNEKKTRDYVTIFPTIFNDLDLVHTNVEVMVKESRFLFHLLEPKELAIIQNTLQHFRDINHLTYDINYTAWREGQNLKLEDNVILVLEEIIKTLKDLDFTKIKTIEHQLELKTKLDKDFNGNRITSNINSIVYYVEEILEETKVL</sequence>